<keyword evidence="3" id="KW-0238">DNA-binding</keyword>
<dbReference type="EMBL" id="CP119078">
    <property type="protein sequence ID" value="WED42944.1"/>
    <property type="molecule type" value="Genomic_DNA"/>
</dbReference>
<dbReference type="PANTHER" id="PTHR30537">
    <property type="entry name" value="HTH-TYPE TRANSCRIPTIONAL REGULATOR"/>
    <property type="match status" value="1"/>
</dbReference>
<protein>
    <submittedName>
        <fullName evidence="6">LysR substrate-binding domain-containing protein</fullName>
    </submittedName>
</protein>
<sequence>MRFIDTLPDLNDLYFFCLVVEKGSFTRASQGLEITKSKLSRRIRELENHLGVCLLNRSTRKLSLTDIGQLVYEHSKAMVNEASFAQEVAVQAQAKPKGRIRVTCPALFTQSEFNKVIINFMHLYPEVRVYLEATDRKVDLIEEGFDVALRFQIANLSDSNLVVRKLGESIHYLVASPNYLQQYRQIQSPTELANRSWLGKVRLEGAYQLLLSHSNGQQVNIPLSPRIESNDWTILKQAALSDLGVALLPKEICQQEINEGRLVRILSDWSLSMANLYLLYPSRRGLIPAVRHFIDFVGEEVSRGCKAIPNATYIKDTNHSYGV</sequence>
<dbReference type="SUPFAM" id="SSF46785">
    <property type="entry name" value="Winged helix' DNA-binding domain"/>
    <property type="match status" value="1"/>
</dbReference>
<dbReference type="Proteomes" id="UP001222087">
    <property type="component" value="Chromosome"/>
</dbReference>
<dbReference type="Pfam" id="PF00126">
    <property type="entry name" value="HTH_1"/>
    <property type="match status" value="1"/>
</dbReference>
<dbReference type="RefSeq" id="WP_275088759.1">
    <property type="nucleotide sequence ID" value="NZ_CP119078.1"/>
</dbReference>
<dbReference type="SUPFAM" id="SSF53850">
    <property type="entry name" value="Periplasmic binding protein-like II"/>
    <property type="match status" value="1"/>
</dbReference>
<dbReference type="Gene3D" id="3.40.190.290">
    <property type="match status" value="1"/>
</dbReference>
<evidence type="ECO:0000256" key="3">
    <source>
        <dbReference type="ARBA" id="ARBA00023125"/>
    </source>
</evidence>
<organism evidence="6 7">
    <name type="scientific">Legionella cardiaca</name>
    <dbReference type="NCBI Taxonomy" id="1071983"/>
    <lineage>
        <taxon>Bacteria</taxon>
        <taxon>Pseudomonadati</taxon>
        <taxon>Pseudomonadota</taxon>
        <taxon>Gammaproteobacteria</taxon>
        <taxon>Legionellales</taxon>
        <taxon>Legionellaceae</taxon>
        <taxon>Legionella</taxon>
    </lineage>
</organism>
<dbReference type="InterPro" id="IPR000847">
    <property type="entry name" value="LysR_HTH_N"/>
</dbReference>
<keyword evidence="4" id="KW-0804">Transcription</keyword>
<evidence type="ECO:0000256" key="4">
    <source>
        <dbReference type="ARBA" id="ARBA00023163"/>
    </source>
</evidence>
<keyword evidence="7" id="KW-1185">Reference proteome</keyword>
<dbReference type="InterPro" id="IPR036388">
    <property type="entry name" value="WH-like_DNA-bd_sf"/>
</dbReference>
<evidence type="ECO:0000256" key="2">
    <source>
        <dbReference type="ARBA" id="ARBA00023015"/>
    </source>
</evidence>
<gene>
    <name evidence="6" type="ORF">PXX05_13730</name>
</gene>
<dbReference type="PROSITE" id="PS50931">
    <property type="entry name" value="HTH_LYSR"/>
    <property type="match status" value="1"/>
</dbReference>
<proteinExistence type="inferred from homology"/>
<evidence type="ECO:0000313" key="7">
    <source>
        <dbReference type="Proteomes" id="UP001222087"/>
    </source>
</evidence>
<dbReference type="InterPro" id="IPR005119">
    <property type="entry name" value="LysR_subst-bd"/>
</dbReference>
<name>A0ABY8AR79_9GAMM</name>
<evidence type="ECO:0000313" key="6">
    <source>
        <dbReference type="EMBL" id="WED42944.1"/>
    </source>
</evidence>
<keyword evidence="2" id="KW-0805">Transcription regulation</keyword>
<reference evidence="6 7" key="1">
    <citation type="submission" date="2023-02" db="EMBL/GenBank/DDBJ databases">
        <title>Genome Sequence of L. cardiaca H63T.</title>
        <authorList>
            <person name="Lopez A.E."/>
            <person name="Cianciotto N.P."/>
        </authorList>
    </citation>
    <scope>NUCLEOTIDE SEQUENCE [LARGE SCALE GENOMIC DNA]</scope>
    <source>
        <strain evidence="6 7">H63</strain>
    </source>
</reference>
<dbReference type="InterPro" id="IPR036390">
    <property type="entry name" value="WH_DNA-bd_sf"/>
</dbReference>
<feature type="domain" description="HTH lysR-type" evidence="5">
    <location>
        <begin position="8"/>
        <end position="65"/>
    </location>
</feature>
<comment type="similarity">
    <text evidence="1">Belongs to the LysR transcriptional regulatory family.</text>
</comment>
<accession>A0ABY8AR79</accession>
<dbReference type="InterPro" id="IPR058163">
    <property type="entry name" value="LysR-type_TF_proteobact-type"/>
</dbReference>
<evidence type="ECO:0000256" key="1">
    <source>
        <dbReference type="ARBA" id="ARBA00009437"/>
    </source>
</evidence>
<dbReference type="Gene3D" id="1.10.10.10">
    <property type="entry name" value="Winged helix-like DNA-binding domain superfamily/Winged helix DNA-binding domain"/>
    <property type="match status" value="1"/>
</dbReference>
<dbReference type="Pfam" id="PF03466">
    <property type="entry name" value="LysR_substrate"/>
    <property type="match status" value="1"/>
</dbReference>
<dbReference type="PANTHER" id="PTHR30537:SF31">
    <property type="entry name" value="TRANSCRIPTIONAL REGULATOR, LYSR FAMILY"/>
    <property type="match status" value="1"/>
</dbReference>
<evidence type="ECO:0000259" key="5">
    <source>
        <dbReference type="PROSITE" id="PS50931"/>
    </source>
</evidence>